<gene>
    <name evidence="1" type="ordered locus">Os01g0290800</name>
</gene>
<proteinExistence type="predicted"/>
<reference evidence="2" key="2">
    <citation type="journal article" date="2008" name="Nucleic Acids Res.">
        <title>The rice annotation project database (RAP-DB): 2008 update.</title>
        <authorList>
            <consortium name="The rice annotation project (RAP)"/>
        </authorList>
    </citation>
    <scope>GENOME REANNOTATION</scope>
    <source>
        <strain evidence="2">cv. Nipponbare</strain>
    </source>
</reference>
<sequence length="86" mass="10431">MIWIVSFSKHKHFECKEVLVWMVSYLPRMNCQAQVSEYLNIWPGWISEANMLELNIAVQCFDSYPCILTWVYPRFTIHNCKYRRHS</sequence>
<evidence type="ECO:0000313" key="2">
    <source>
        <dbReference type="Proteomes" id="UP000000763"/>
    </source>
</evidence>
<reference evidence="1 2" key="1">
    <citation type="journal article" date="2005" name="Nature">
        <title>The map-based sequence of the rice genome.</title>
        <authorList>
            <consortium name="International rice genome sequencing project (IRGSP)"/>
            <person name="Matsumoto T."/>
            <person name="Wu J."/>
            <person name="Kanamori H."/>
            <person name="Katayose Y."/>
            <person name="Fujisawa M."/>
            <person name="Namiki N."/>
            <person name="Mizuno H."/>
            <person name="Yamamoto K."/>
            <person name="Antonio B.A."/>
            <person name="Baba T."/>
            <person name="Sakata K."/>
            <person name="Nagamura Y."/>
            <person name="Aoki H."/>
            <person name="Arikawa K."/>
            <person name="Arita K."/>
            <person name="Bito T."/>
            <person name="Chiden Y."/>
            <person name="Fujitsuka N."/>
            <person name="Fukunaka R."/>
            <person name="Hamada M."/>
            <person name="Harada C."/>
            <person name="Hayashi A."/>
            <person name="Hijishita S."/>
            <person name="Honda M."/>
            <person name="Hosokawa S."/>
            <person name="Ichikawa Y."/>
            <person name="Idonuma A."/>
            <person name="Iijima M."/>
            <person name="Ikeda M."/>
            <person name="Ikeno M."/>
            <person name="Ito K."/>
            <person name="Ito S."/>
            <person name="Ito T."/>
            <person name="Ito Y."/>
            <person name="Ito Y."/>
            <person name="Iwabuchi A."/>
            <person name="Kamiya K."/>
            <person name="Karasawa W."/>
            <person name="Kurita K."/>
            <person name="Katagiri S."/>
            <person name="Kikuta A."/>
            <person name="Kobayashi H."/>
            <person name="Kobayashi N."/>
            <person name="Machita K."/>
            <person name="Maehara T."/>
            <person name="Masukawa M."/>
            <person name="Mizubayashi T."/>
            <person name="Mukai Y."/>
            <person name="Nagasaki H."/>
            <person name="Nagata Y."/>
            <person name="Naito S."/>
            <person name="Nakashima M."/>
            <person name="Nakama Y."/>
            <person name="Nakamichi Y."/>
            <person name="Nakamura M."/>
            <person name="Meguro A."/>
            <person name="Negishi M."/>
            <person name="Ohta I."/>
            <person name="Ohta T."/>
            <person name="Okamoto M."/>
            <person name="Ono N."/>
            <person name="Saji S."/>
            <person name="Sakaguchi M."/>
            <person name="Sakai K."/>
            <person name="Shibata M."/>
            <person name="Shimokawa T."/>
            <person name="Song J."/>
            <person name="Takazaki Y."/>
            <person name="Terasawa K."/>
            <person name="Tsugane M."/>
            <person name="Tsuji K."/>
            <person name="Ueda S."/>
            <person name="Waki K."/>
            <person name="Yamagata H."/>
            <person name="Yamamoto M."/>
            <person name="Yamamoto S."/>
            <person name="Yamane H."/>
            <person name="Yoshiki S."/>
            <person name="Yoshihara R."/>
            <person name="Yukawa K."/>
            <person name="Zhong H."/>
            <person name="Yano M."/>
            <person name="Yuan Q."/>
            <person name="Ouyang S."/>
            <person name="Liu J."/>
            <person name="Jones K.M."/>
            <person name="Gansberger K."/>
            <person name="Moffat K."/>
            <person name="Hill J."/>
            <person name="Bera J."/>
            <person name="Fadrosh D."/>
            <person name="Jin S."/>
            <person name="Johri S."/>
            <person name="Kim M."/>
            <person name="Overton L."/>
            <person name="Reardon M."/>
            <person name="Tsitrin T."/>
            <person name="Vuong H."/>
            <person name="Weaver B."/>
            <person name="Ciecko A."/>
            <person name="Tallon L."/>
            <person name="Jackson J."/>
            <person name="Pai G."/>
            <person name="Aken S.V."/>
            <person name="Utterback T."/>
            <person name="Reidmuller S."/>
            <person name="Feldblyum T."/>
            <person name="Hsiao J."/>
            <person name="Zismann V."/>
            <person name="Iobst S."/>
            <person name="de Vazeille A.R."/>
            <person name="Buell C.R."/>
            <person name="Ying K."/>
            <person name="Li Y."/>
            <person name="Lu T."/>
            <person name="Huang Y."/>
            <person name="Zhao Q."/>
            <person name="Feng Q."/>
            <person name="Zhang L."/>
            <person name="Zhu J."/>
            <person name="Weng Q."/>
            <person name="Mu J."/>
            <person name="Lu Y."/>
            <person name="Fan D."/>
            <person name="Liu Y."/>
            <person name="Guan J."/>
            <person name="Zhang Y."/>
            <person name="Yu S."/>
            <person name="Liu X."/>
            <person name="Zhang Y."/>
            <person name="Hong G."/>
            <person name="Han B."/>
            <person name="Choisne N."/>
            <person name="Demange N."/>
            <person name="Orjeda G."/>
            <person name="Samain S."/>
            <person name="Cattolico L."/>
            <person name="Pelletier E."/>
            <person name="Couloux A."/>
            <person name="Segurens B."/>
            <person name="Wincker P."/>
            <person name="D'Hont A."/>
            <person name="Scarpelli C."/>
            <person name="Weissenbach J."/>
            <person name="Salanoubat M."/>
            <person name="Quetier F."/>
            <person name="Yu Y."/>
            <person name="Kim H.R."/>
            <person name="Rambo T."/>
            <person name="Currie J."/>
            <person name="Collura K."/>
            <person name="Luo M."/>
            <person name="Yang T."/>
            <person name="Ammiraju J.S.S."/>
            <person name="Engler F."/>
            <person name="Soderlund C."/>
            <person name="Wing R.A."/>
            <person name="Palmer L.E."/>
            <person name="de la Bastide M."/>
            <person name="Spiegel L."/>
            <person name="Nascimento L."/>
            <person name="Zutavern T."/>
            <person name="O'Shaughnessy A."/>
            <person name="Dike S."/>
            <person name="Dedhia N."/>
            <person name="Preston R."/>
            <person name="Balija V."/>
            <person name="McCombie W.R."/>
            <person name="Chow T."/>
            <person name="Chen H."/>
            <person name="Chung M."/>
            <person name="Chen C."/>
            <person name="Shaw J."/>
            <person name="Wu H."/>
            <person name="Hsiao K."/>
            <person name="Chao Y."/>
            <person name="Chu M."/>
            <person name="Cheng C."/>
            <person name="Hour A."/>
            <person name="Lee P."/>
            <person name="Lin S."/>
            <person name="Lin Y."/>
            <person name="Liou J."/>
            <person name="Liu S."/>
            <person name="Hsing Y."/>
            <person name="Raghuvanshi S."/>
            <person name="Mohanty A."/>
            <person name="Bharti A.K."/>
            <person name="Gaur A."/>
            <person name="Gupta V."/>
            <person name="Kumar D."/>
            <person name="Ravi V."/>
            <person name="Vij S."/>
            <person name="Kapur A."/>
            <person name="Khurana P."/>
            <person name="Khurana P."/>
            <person name="Khurana J.P."/>
            <person name="Tyagi A.K."/>
            <person name="Gaikwad K."/>
            <person name="Singh A."/>
            <person name="Dalal V."/>
            <person name="Srivastava S."/>
            <person name="Dixit A."/>
            <person name="Pal A.K."/>
            <person name="Ghazi I.A."/>
            <person name="Yadav M."/>
            <person name="Pandit A."/>
            <person name="Bhargava A."/>
            <person name="Sureshbabu K."/>
            <person name="Batra K."/>
            <person name="Sharma T.R."/>
            <person name="Mohapatra T."/>
            <person name="Singh N.K."/>
            <person name="Messing J."/>
            <person name="Nelson A.B."/>
            <person name="Fuks G."/>
            <person name="Kavchok S."/>
            <person name="Keizer G."/>
            <person name="Linton E."/>
            <person name="Llaca V."/>
            <person name="Song R."/>
            <person name="Tanyolac B."/>
            <person name="Young S."/>
            <person name="Ho-Il K."/>
            <person name="Hahn J.H."/>
            <person name="Sangsakoo G."/>
            <person name="Vanavichit A."/>
            <person name="de Mattos Luiz.A.T."/>
            <person name="Zimmer P.D."/>
            <person name="Malone G."/>
            <person name="Dellagostin O."/>
            <person name="de Oliveira A.C."/>
            <person name="Bevan M."/>
            <person name="Bancroft I."/>
            <person name="Minx P."/>
            <person name="Cordum H."/>
            <person name="Wilson R."/>
            <person name="Cheng Z."/>
            <person name="Jin W."/>
            <person name="Jiang J."/>
            <person name="Leong S.A."/>
            <person name="Iwama H."/>
            <person name="Gojobori T."/>
            <person name="Itoh T."/>
            <person name="Niimura Y."/>
            <person name="Fujii Y."/>
            <person name="Habara T."/>
            <person name="Sakai H."/>
            <person name="Sato Y."/>
            <person name="Wilson G."/>
            <person name="Kumar K."/>
            <person name="McCouch S."/>
            <person name="Juretic N."/>
            <person name="Hoen D."/>
            <person name="Wright S."/>
            <person name="Bruskiewich R."/>
            <person name="Bureau T."/>
            <person name="Miyao A."/>
            <person name="Hirochika H."/>
            <person name="Nishikawa T."/>
            <person name="Kadowaki K."/>
            <person name="Sugiura M."/>
            <person name="Burr B."/>
            <person name="Sasaki T."/>
        </authorList>
    </citation>
    <scope>NUCLEOTIDE SEQUENCE [LARGE SCALE GENOMIC DNA]</scope>
    <source>
        <strain evidence="2">cv. Nipponbare</strain>
    </source>
</reference>
<dbReference type="Proteomes" id="UP000000763">
    <property type="component" value="Chromosome 1"/>
</dbReference>
<organism evidence="1 2">
    <name type="scientific">Oryza sativa subsp. japonica</name>
    <name type="common">Rice</name>
    <dbReference type="NCBI Taxonomy" id="39947"/>
    <lineage>
        <taxon>Eukaryota</taxon>
        <taxon>Viridiplantae</taxon>
        <taxon>Streptophyta</taxon>
        <taxon>Embryophyta</taxon>
        <taxon>Tracheophyta</taxon>
        <taxon>Spermatophyta</taxon>
        <taxon>Magnoliopsida</taxon>
        <taxon>Liliopsida</taxon>
        <taxon>Poales</taxon>
        <taxon>Poaceae</taxon>
        <taxon>BOP clade</taxon>
        <taxon>Oryzoideae</taxon>
        <taxon>Oryzeae</taxon>
        <taxon>Oryzinae</taxon>
        <taxon>Oryza</taxon>
        <taxon>Oryza sativa</taxon>
    </lineage>
</organism>
<evidence type="ECO:0000313" key="1">
    <source>
        <dbReference type="EMBL" id="BAH91017.1"/>
    </source>
</evidence>
<accession>A0A0P0V1D9</accession>
<dbReference type="KEGG" id="dosa:Os01g0290800"/>
<protein>
    <submittedName>
        <fullName evidence="1">Os01g0290800 protein</fullName>
    </submittedName>
</protein>
<dbReference type="Gramene" id="Os01t0290800-01">
    <property type="protein sequence ID" value="Os01t0290800-01"/>
    <property type="gene ID" value="Os01g0290800"/>
</dbReference>
<dbReference type="EMBL" id="AP008207">
    <property type="protein sequence ID" value="BAH91017.1"/>
    <property type="molecule type" value="Genomic_DNA"/>
</dbReference>
<dbReference type="AlphaFoldDB" id="A0A0P0V1D9"/>
<name>A0A0P0V1D9_ORYSJ</name>